<keyword evidence="4" id="KW-0440">LIM domain</keyword>
<dbReference type="Gene3D" id="2.10.110.10">
    <property type="entry name" value="Cysteine Rich Protein"/>
    <property type="match status" value="1"/>
</dbReference>
<keyword evidence="3" id="KW-0862">Zinc</keyword>
<dbReference type="HOGENOM" id="CLU_026811_7_1_1"/>
<dbReference type="GO" id="GO:0005925">
    <property type="term" value="C:focal adhesion"/>
    <property type="evidence" value="ECO:0007669"/>
    <property type="project" value="TreeGrafter"/>
</dbReference>
<dbReference type="InterPro" id="IPR051759">
    <property type="entry name" value="LIM-SH3_domain_protein"/>
</dbReference>
<dbReference type="PROSITE" id="PS00478">
    <property type="entry name" value="LIM_DOMAIN_1"/>
    <property type="match status" value="1"/>
</dbReference>
<dbReference type="OMA" id="YERKPRC"/>
<dbReference type="PROSITE" id="PS50023">
    <property type="entry name" value="LIM_DOMAIN_2"/>
    <property type="match status" value="1"/>
</dbReference>
<dbReference type="PANTHER" id="PTHR46218:SF4">
    <property type="entry name" value="LIM AND SH3 DOMAIN PROTEIN LASP"/>
    <property type="match status" value="1"/>
</dbReference>
<dbReference type="Proteomes" id="UP000015103">
    <property type="component" value="Unassembled WGS sequence"/>
</dbReference>
<evidence type="ECO:0000256" key="3">
    <source>
        <dbReference type="ARBA" id="ARBA00022833"/>
    </source>
</evidence>
<reference evidence="5" key="1">
    <citation type="submission" date="2015-05" db="UniProtKB">
        <authorList>
            <consortium name="EnsemblMetazoa"/>
        </authorList>
    </citation>
    <scope>IDENTIFICATION</scope>
</reference>
<dbReference type="InParanoid" id="T1HHJ1"/>
<evidence type="ECO:0000256" key="2">
    <source>
        <dbReference type="ARBA" id="ARBA00022737"/>
    </source>
</evidence>
<keyword evidence="2" id="KW-0677">Repeat</keyword>
<dbReference type="eggNOG" id="KOG1702">
    <property type="taxonomic scope" value="Eukaryota"/>
</dbReference>
<name>T1HHJ1_RHOPR</name>
<dbReference type="VEuPathDB" id="VectorBase:RPRC003514"/>
<keyword evidence="1" id="KW-0479">Metal-binding</keyword>
<dbReference type="FunFam" id="2.10.110.10:FF:000110">
    <property type="entry name" value="Nebulin related anchoring protein"/>
    <property type="match status" value="1"/>
</dbReference>
<dbReference type="STRING" id="13249.T1HHJ1"/>
<dbReference type="EnsemblMetazoa" id="RPRC003514-RA">
    <property type="protein sequence ID" value="RPRC003514-PA"/>
    <property type="gene ID" value="RPRC003514"/>
</dbReference>
<evidence type="ECO:0000313" key="6">
    <source>
        <dbReference type="Proteomes" id="UP000015103"/>
    </source>
</evidence>
<keyword evidence="6" id="KW-1185">Reference proteome</keyword>
<dbReference type="Pfam" id="PF00412">
    <property type="entry name" value="LIM"/>
    <property type="match status" value="1"/>
</dbReference>
<accession>T1HHJ1</accession>
<sequence length="54" mass="6569">MNKKCARCEKTVYPIEELKCLDKIWHKQCFKCQVCNMTLNMRNYKGFNKDPYCE</sequence>
<evidence type="ECO:0000313" key="5">
    <source>
        <dbReference type="EnsemblMetazoa" id="RPRC003514-PA"/>
    </source>
</evidence>
<dbReference type="SMART" id="SM00132">
    <property type="entry name" value="LIM"/>
    <property type="match status" value="1"/>
</dbReference>
<proteinExistence type="predicted"/>
<dbReference type="AlphaFoldDB" id="T1HHJ1"/>
<protein>
    <submittedName>
        <fullName evidence="5">LIM zinc-binding domain-containing protein</fullName>
    </submittedName>
</protein>
<evidence type="ECO:0000256" key="4">
    <source>
        <dbReference type="ARBA" id="ARBA00023038"/>
    </source>
</evidence>
<dbReference type="InterPro" id="IPR001781">
    <property type="entry name" value="Znf_LIM"/>
</dbReference>
<dbReference type="GO" id="GO:0051015">
    <property type="term" value="F:actin filament binding"/>
    <property type="evidence" value="ECO:0007669"/>
    <property type="project" value="TreeGrafter"/>
</dbReference>
<evidence type="ECO:0000256" key="1">
    <source>
        <dbReference type="ARBA" id="ARBA00022723"/>
    </source>
</evidence>
<dbReference type="EMBL" id="ACPB03000429">
    <property type="status" value="NOT_ANNOTATED_CDS"/>
    <property type="molecule type" value="Genomic_DNA"/>
</dbReference>
<dbReference type="SUPFAM" id="SSF57716">
    <property type="entry name" value="Glucocorticoid receptor-like (DNA-binding domain)"/>
    <property type="match status" value="1"/>
</dbReference>
<dbReference type="PANTHER" id="PTHR46218">
    <property type="entry name" value="LASP"/>
    <property type="match status" value="1"/>
</dbReference>
<organism evidence="5 6">
    <name type="scientific">Rhodnius prolixus</name>
    <name type="common">Triatomid bug</name>
    <dbReference type="NCBI Taxonomy" id="13249"/>
    <lineage>
        <taxon>Eukaryota</taxon>
        <taxon>Metazoa</taxon>
        <taxon>Ecdysozoa</taxon>
        <taxon>Arthropoda</taxon>
        <taxon>Hexapoda</taxon>
        <taxon>Insecta</taxon>
        <taxon>Pterygota</taxon>
        <taxon>Neoptera</taxon>
        <taxon>Paraneoptera</taxon>
        <taxon>Hemiptera</taxon>
        <taxon>Heteroptera</taxon>
        <taxon>Panheteroptera</taxon>
        <taxon>Cimicomorpha</taxon>
        <taxon>Reduviidae</taxon>
        <taxon>Triatominae</taxon>
        <taxon>Rhodnius</taxon>
    </lineage>
</organism>
<dbReference type="GO" id="GO:0046872">
    <property type="term" value="F:metal ion binding"/>
    <property type="evidence" value="ECO:0007669"/>
    <property type="project" value="UniProtKB-KW"/>
</dbReference>